<evidence type="ECO:0000313" key="12">
    <source>
        <dbReference type="Proteomes" id="UP001153737"/>
    </source>
</evidence>
<dbReference type="FunFam" id="3.40.50.300:FF:000482">
    <property type="entry name" value="Multidrug resistance-associated protein member 4"/>
    <property type="match status" value="1"/>
</dbReference>
<dbReference type="InterPro" id="IPR011527">
    <property type="entry name" value="ABC1_TM_dom"/>
</dbReference>
<feature type="transmembrane region" description="Helical" evidence="8">
    <location>
        <begin position="207"/>
        <end position="228"/>
    </location>
</feature>
<dbReference type="GO" id="GO:0016020">
    <property type="term" value="C:membrane"/>
    <property type="evidence" value="ECO:0007669"/>
    <property type="project" value="UniProtKB-SubCell"/>
</dbReference>
<dbReference type="Pfam" id="PF00664">
    <property type="entry name" value="ABC_membrane"/>
    <property type="match status" value="2"/>
</dbReference>
<evidence type="ECO:0000259" key="10">
    <source>
        <dbReference type="PROSITE" id="PS50929"/>
    </source>
</evidence>
<dbReference type="PANTHER" id="PTHR24223:SF415">
    <property type="entry name" value="FI20190P1"/>
    <property type="match status" value="1"/>
</dbReference>
<feature type="transmembrane region" description="Helical" evidence="8">
    <location>
        <begin position="789"/>
        <end position="807"/>
    </location>
</feature>
<keyword evidence="5" id="KW-0067">ATP-binding</keyword>
<feature type="transmembrane region" description="Helical" evidence="8">
    <location>
        <begin position="963"/>
        <end position="988"/>
    </location>
</feature>
<dbReference type="SUPFAM" id="SSF52540">
    <property type="entry name" value="P-loop containing nucleoside triphosphate hydrolases"/>
    <property type="match status" value="2"/>
</dbReference>
<dbReference type="SMART" id="SM00382">
    <property type="entry name" value="AAA"/>
    <property type="match status" value="1"/>
</dbReference>
<dbReference type="InterPro" id="IPR027417">
    <property type="entry name" value="P-loop_NTPase"/>
</dbReference>
<feature type="domain" description="ABC transmembrane type-1" evidence="10">
    <location>
        <begin position="104"/>
        <end position="365"/>
    </location>
</feature>
<accession>A0A9N9SAN4</accession>
<evidence type="ECO:0000259" key="9">
    <source>
        <dbReference type="PROSITE" id="PS50893"/>
    </source>
</evidence>
<dbReference type="FunFam" id="1.20.1560.10:FF:000026">
    <property type="entry name" value="Multidrug resistance-associated protein lethal(2)03659"/>
    <property type="match status" value="1"/>
</dbReference>
<dbReference type="PROSITE" id="PS50929">
    <property type="entry name" value="ABC_TM1F"/>
    <property type="match status" value="2"/>
</dbReference>
<evidence type="ECO:0000256" key="1">
    <source>
        <dbReference type="ARBA" id="ARBA00004141"/>
    </source>
</evidence>
<feature type="transmembrane region" description="Helical" evidence="8">
    <location>
        <begin position="134"/>
        <end position="156"/>
    </location>
</feature>
<dbReference type="CDD" id="cd18580">
    <property type="entry name" value="ABC_6TM_ABCC_D2"/>
    <property type="match status" value="1"/>
</dbReference>
<dbReference type="Pfam" id="PF00005">
    <property type="entry name" value="ABC_tran"/>
    <property type="match status" value="1"/>
</dbReference>
<dbReference type="InterPro" id="IPR003439">
    <property type="entry name" value="ABC_transporter-like_ATP-bd"/>
</dbReference>
<dbReference type="EMBL" id="OU896718">
    <property type="protein sequence ID" value="CAG9815467.1"/>
    <property type="molecule type" value="Genomic_DNA"/>
</dbReference>
<feature type="transmembrane region" description="Helical" evidence="8">
    <location>
        <begin position="891"/>
        <end position="911"/>
    </location>
</feature>
<dbReference type="InterPro" id="IPR044726">
    <property type="entry name" value="ABCC_6TM_D2"/>
</dbReference>
<reference evidence="11" key="1">
    <citation type="submission" date="2022-01" db="EMBL/GenBank/DDBJ databases">
        <authorList>
            <person name="King R."/>
        </authorList>
    </citation>
    <scope>NUCLEOTIDE SEQUENCE</scope>
</reference>
<keyword evidence="3 8" id="KW-0812">Transmembrane</keyword>
<comment type="subcellular location">
    <subcellularLocation>
        <location evidence="1">Membrane</location>
        <topology evidence="1">Multi-pass membrane protein</topology>
    </subcellularLocation>
</comment>
<dbReference type="OrthoDB" id="6500128at2759"/>
<gene>
    <name evidence="11" type="ORF">PHAECO_LOCUS3232</name>
</gene>
<dbReference type="SUPFAM" id="SSF90123">
    <property type="entry name" value="ABC transporter transmembrane region"/>
    <property type="match status" value="2"/>
</dbReference>
<feature type="transmembrane region" description="Helical" evidence="8">
    <location>
        <begin position="234"/>
        <end position="254"/>
    </location>
</feature>
<keyword evidence="2" id="KW-0813">Transport</keyword>
<feature type="domain" description="ABC transmembrane type-1" evidence="10">
    <location>
        <begin position="773"/>
        <end position="1022"/>
    </location>
</feature>
<dbReference type="PROSITE" id="PS50893">
    <property type="entry name" value="ABC_TRANSPORTER_2"/>
    <property type="match status" value="1"/>
</dbReference>
<feature type="transmembrane region" description="Helical" evidence="8">
    <location>
        <begin position="88"/>
        <end position="106"/>
    </location>
</feature>
<dbReference type="FunFam" id="1.20.1560.10:FF:000014">
    <property type="entry name" value="Multidrug resistance-associated protein member 4"/>
    <property type="match status" value="1"/>
</dbReference>
<organism evidence="11 12">
    <name type="scientific">Phaedon cochleariae</name>
    <name type="common">Mustard beetle</name>
    <dbReference type="NCBI Taxonomy" id="80249"/>
    <lineage>
        <taxon>Eukaryota</taxon>
        <taxon>Metazoa</taxon>
        <taxon>Ecdysozoa</taxon>
        <taxon>Arthropoda</taxon>
        <taxon>Hexapoda</taxon>
        <taxon>Insecta</taxon>
        <taxon>Pterygota</taxon>
        <taxon>Neoptera</taxon>
        <taxon>Endopterygota</taxon>
        <taxon>Coleoptera</taxon>
        <taxon>Polyphaga</taxon>
        <taxon>Cucujiformia</taxon>
        <taxon>Chrysomeloidea</taxon>
        <taxon>Chrysomelidae</taxon>
        <taxon>Chrysomelinae</taxon>
        <taxon>Chrysomelini</taxon>
        <taxon>Phaedon</taxon>
    </lineage>
</organism>
<keyword evidence="12" id="KW-1185">Reference proteome</keyword>
<dbReference type="InterPro" id="IPR036640">
    <property type="entry name" value="ABC1_TM_sf"/>
</dbReference>
<feature type="transmembrane region" description="Helical" evidence="8">
    <location>
        <begin position="865"/>
        <end position="885"/>
    </location>
</feature>
<dbReference type="AlphaFoldDB" id="A0A9N9SAN4"/>
<dbReference type="InterPro" id="IPR003593">
    <property type="entry name" value="AAA+_ATPase"/>
</dbReference>
<evidence type="ECO:0000256" key="5">
    <source>
        <dbReference type="ARBA" id="ARBA00022840"/>
    </source>
</evidence>
<dbReference type="Gene3D" id="3.40.50.300">
    <property type="entry name" value="P-loop containing nucleotide triphosphate hydrolases"/>
    <property type="match status" value="2"/>
</dbReference>
<dbReference type="CDD" id="cd03250">
    <property type="entry name" value="ABCC_MRP_domain1"/>
    <property type="match status" value="1"/>
</dbReference>
<evidence type="ECO:0000256" key="8">
    <source>
        <dbReference type="SAM" id="Phobius"/>
    </source>
</evidence>
<dbReference type="PANTHER" id="PTHR24223">
    <property type="entry name" value="ATP-BINDING CASSETTE SUB-FAMILY C"/>
    <property type="match status" value="1"/>
</dbReference>
<sequence length="1123" mass="127277">MNGEIKMKLVNPVKNANFLSKLLFGWTIDFIKKGAREGLNNSDLYDTLDSDKSRYLGDVLEKNWEKELNRAITKNIEPSLMKALSDTYLIDFMIWGLVYFVQFVIVRSSQPVVLSYLLLLFNGVNDQENRTEKYLMSTLLVVLSVIVVSMYHHHCFGLAKLGMRMRIALSSLVYRKMTKLSQKALTATAAGQVVNLLSNDLNRFDQVVTVLHILWIIPFQLALITYFIWREVQIASFVGVMFMVICSLPGQCYLGKIIGHLRYRTALKSDSRVKLMNEVITGIQVIKMYAWEKFFEKVINAVRYDEVRDLTSNSYIRGVLISFNIFLDKATLFVTIITYVLLGNVITASKVFTMAMFYNVLRVSLCLTYPLAIRYAAETLISIKRLREFLILEEKQATEYIHEENHHGICLSNVTASWTEHDDIKNMSLDIPHGYMCAIVGEVGAGKSSILQLLLGELQLKSGTFSVGGDISYASQEPWLFSSTVRNNILFGQPFDRKWYDRIVEICALKSDFNQFPQRDQTIVGERGVSLSGGQRARINLARAIYRKADIYLLDDPLSAVDTHVSRHLFEECIEKHLRGKTRILITHQLQYLQRADLVVVVQDGQILAQGTYDELQNSDIDFTEMFLVSGYDRGKAEEDETNIAGHARSSKYGRFSRSGFSRLSHLSDISCSDVNVTDNEITKEEVAVLNNKSAFLEYLKAANNKCLVAAMIVMMVVAQAFCSANDFWVAFWTQQEHLRHSSDEKGHIEFVTLSNNTTEYYTSTVSPSELNDLVRVGNSIHYLLKTKYFIYFYTTLVAAAVVTTLVRSFGFFKVCMLSSINLHSSMFHALLKAPMYFFETAPSGRILNRFSKDLGAIDEMLPEAMMTAASVLLIMLGVIVNVAISNQYTLIGLVILGMIISKIMSLYLSVGKYIKHLEGSTKSPVLSHVNTTLKGITTIRASRATAEYTRQFDELQDYHTSAWYLTITFTSTFGLWMDLAGIIFIAITTFSSVFLQSVNVMETSLVGLAISQSLIILGMCQHGVRFTAEVIYQLTSVERVIEYTTLEPEETFEISEKTIVSHSWPNEGRIEIKNLYLKYSENDPPVLKNLNFTIQPGQKIGIVGIVSVSSNKRHHPHRRSRY</sequence>
<evidence type="ECO:0000256" key="4">
    <source>
        <dbReference type="ARBA" id="ARBA00022741"/>
    </source>
</evidence>
<proteinExistence type="predicted"/>
<evidence type="ECO:0000256" key="6">
    <source>
        <dbReference type="ARBA" id="ARBA00022989"/>
    </source>
</evidence>
<evidence type="ECO:0000256" key="3">
    <source>
        <dbReference type="ARBA" id="ARBA00022692"/>
    </source>
</evidence>
<protein>
    <submittedName>
        <fullName evidence="11">Uncharacterized protein</fullName>
    </submittedName>
</protein>
<feature type="domain" description="ABC transporter" evidence="9">
    <location>
        <begin position="409"/>
        <end position="629"/>
    </location>
</feature>
<dbReference type="Gene3D" id="1.20.1560.10">
    <property type="entry name" value="ABC transporter type 1, transmembrane domain"/>
    <property type="match status" value="2"/>
</dbReference>
<feature type="transmembrane region" description="Helical" evidence="8">
    <location>
        <begin position="355"/>
        <end position="377"/>
    </location>
</feature>
<keyword evidence="6 8" id="KW-1133">Transmembrane helix</keyword>
<keyword evidence="4" id="KW-0547">Nucleotide-binding</keyword>
<dbReference type="InterPro" id="IPR017871">
    <property type="entry name" value="ABC_transporter-like_CS"/>
</dbReference>
<name>A0A9N9SAN4_PHACE</name>
<evidence type="ECO:0000256" key="7">
    <source>
        <dbReference type="ARBA" id="ARBA00023136"/>
    </source>
</evidence>
<dbReference type="GO" id="GO:0140359">
    <property type="term" value="F:ABC-type transporter activity"/>
    <property type="evidence" value="ECO:0007669"/>
    <property type="project" value="InterPro"/>
</dbReference>
<keyword evidence="7 8" id="KW-0472">Membrane</keyword>
<evidence type="ECO:0000313" key="11">
    <source>
        <dbReference type="EMBL" id="CAG9815467.1"/>
    </source>
</evidence>
<dbReference type="GO" id="GO:0005524">
    <property type="term" value="F:ATP binding"/>
    <property type="evidence" value="ECO:0007669"/>
    <property type="project" value="UniProtKB-KW"/>
</dbReference>
<dbReference type="PROSITE" id="PS00211">
    <property type="entry name" value="ABC_TRANSPORTER_1"/>
    <property type="match status" value="1"/>
</dbReference>
<dbReference type="GO" id="GO:0016887">
    <property type="term" value="F:ATP hydrolysis activity"/>
    <property type="evidence" value="ECO:0007669"/>
    <property type="project" value="InterPro"/>
</dbReference>
<dbReference type="Proteomes" id="UP001153737">
    <property type="component" value="Chromosome 12"/>
</dbReference>
<dbReference type="InterPro" id="IPR050173">
    <property type="entry name" value="ABC_transporter_C-like"/>
</dbReference>
<evidence type="ECO:0000256" key="2">
    <source>
        <dbReference type="ARBA" id="ARBA00022448"/>
    </source>
</evidence>
<reference evidence="11" key="2">
    <citation type="submission" date="2022-10" db="EMBL/GenBank/DDBJ databases">
        <authorList>
            <consortium name="ENA_rothamsted_submissions"/>
            <consortium name="culmorum"/>
            <person name="King R."/>
        </authorList>
    </citation>
    <scope>NUCLEOTIDE SEQUENCE</scope>
</reference>